<reference evidence="15 16" key="1">
    <citation type="submission" date="2012-08" db="EMBL/GenBank/DDBJ databases">
        <title>Whole genome shotgun sequence of Austwickia chelonae NBRC 105200.</title>
        <authorList>
            <person name="Yoshida I."/>
            <person name="Hosoyama A."/>
            <person name="Tsuchikane K."/>
            <person name="Katsumata H."/>
            <person name="Ando Y."/>
            <person name="Ohji S."/>
            <person name="Hamada M."/>
            <person name="Tamura T."/>
            <person name="Yamazoe A."/>
            <person name="Yamazaki S."/>
            <person name="Fujita N."/>
        </authorList>
    </citation>
    <scope>NUCLEOTIDE SEQUENCE [LARGE SCALE GENOMIC DNA]</scope>
    <source>
        <strain evidence="15 16">NBRC 105200</strain>
    </source>
</reference>
<comment type="pathway">
    <text evidence="1 13">Cell wall biogenesis; peptidoglycan biosynthesis.</text>
</comment>
<dbReference type="InterPro" id="IPR041280">
    <property type="entry name" value="Big_10"/>
</dbReference>
<keyword evidence="7" id="KW-0472">Membrane</keyword>
<evidence type="ECO:0000256" key="7">
    <source>
        <dbReference type="ARBA" id="ARBA00023136"/>
    </source>
</evidence>
<dbReference type="EMBL" id="BAGZ01000005">
    <property type="protein sequence ID" value="GAB77642.1"/>
    <property type="molecule type" value="Genomic_DNA"/>
</dbReference>
<dbReference type="Proteomes" id="UP000008495">
    <property type="component" value="Unassembled WGS sequence"/>
</dbReference>
<comment type="caution">
    <text evidence="15">The sequence shown here is derived from an EMBL/GenBank/DDBJ whole genome shotgun (WGS) entry which is preliminary data.</text>
</comment>
<keyword evidence="10" id="KW-0012">Acyltransferase</keyword>
<evidence type="ECO:0000256" key="6">
    <source>
        <dbReference type="ARBA" id="ARBA00022984"/>
    </source>
</evidence>
<evidence type="ECO:0000313" key="15">
    <source>
        <dbReference type="EMBL" id="GAB77642.1"/>
    </source>
</evidence>
<feature type="domain" description="L,D-TPase catalytic" evidence="14">
    <location>
        <begin position="206"/>
        <end position="333"/>
    </location>
</feature>
<dbReference type="PANTHER" id="PTHR30582:SF2">
    <property type="entry name" value="L,D-TRANSPEPTIDASE YCIB-RELATED"/>
    <property type="match status" value="1"/>
</dbReference>
<dbReference type="GO" id="GO:0071972">
    <property type="term" value="F:peptidoglycan L,D-transpeptidase activity"/>
    <property type="evidence" value="ECO:0007669"/>
    <property type="project" value="TreeGrafter"/>
</dbReference>
<sequence>MIDTKSAQVKLEVSVPDGTKDVAPESVVTVKALEGEIGTVTVTSEDGKRTVEGKVGEDKKLWSSQRKLAPKTTYKVTATARNKDGEESTSTSSFTTLTPKKTIGYTVTPDGWTVGAGMPVQVKFDAPITAPESKAQIESQMSINASPSQPGSWGWTNDRTLLYRPQAYWTSGTKIEVKAPLAGTKVAPDTYLAEDNGAKLTIGTQRVLKVDLAAYSMALVENGQTVKTFAISGGRAGERFETRAGTKVIQDKYPDIVMDSSTFGVDKSDPEYYRTKVKWALRITDSGEYLHSAPWSVGQQGKANVSHGCVNMAPGDAEWLFGKAQYGDIVETVNSNYQLKPEQAGVPIWLWTWEEWQAKSAVAAAGSSEGPMKG</sequence>
<dbReference type="InterPro" id="IPR050979">
    <property type="entry name" value="LD-transpeptidase"/>
</dbReference>
<organism evidence="15 16">
    <name type="scientific">Austwickia chelonae NBRC 105200</name>
    <dbReference type="NCBI Taxonomy" id="1184607"/>
    <lineage>
        <taxon>Bacteria</taxon>
        <taxon>Bacillati</taxon>
        <taxon>Actinomycetota</taxon>
        <taxon>Actinomycetes</taxon>
        <taxon>Micrococcales</taxon>
        <taxon>Dermatophilaceae</taxon>
        <taxon>Austwickia</taxon>
    </lineage>
</organism>
<evidence type="ECO:0000256" key="10">
    <source>
        <dbReference type="ARBA" id="ARBA00023315"/>
    </source>
</evidence>
<evidence type="ECO:0000313" key="16">
    <source>
        <dbReference type="Proteomes" id="UP000008495"/>
    </source>
</evidence>
<evidence type="ECO:0000256" key="2">
    <source>
        <dbReference type="ARBA" id="ARBA00022475"/>
    </source>
</evidence>
<keyword evidence="2" id="KW-1003">Cell membrane</keyword>
<dbReference type="InterPro" id="IPR005490">
    <property type="entry name" value="LD_TPept_cat_dom"/>
</dbReference>
<feature type="active site" description="Nucleophile" evidence="13">
    <location>
        <position position="309"/>
    </location>
</feature>
<evidence type="ECO:0000259" key="14">
    <source>
        <dbReference type="PROSITE" id="PS52029"/>
    </source>
</evidence>
<keyword evidence="8" id="KW-0564">Palmitate</keyword>
<keyword evidence="3" id="KW-0808">Transferase</keyword>
<evidence type="ECO:0000256" key="5">
    <source>
        <dbReference type="ARBA" id="ARBA00022960"/>
    </source>
</evidence>
<dbReference type="Gene3D" id="2.60.40.3780">
    <property type="match status" value="1"/>
</dbReference>
<accession>K6W739</accession>
<dbReference type="eggNOG" id="COG1376">
    <property type="taxonomic scope" value="Bacteria"/>
</dbReference>
<comment type="pathway">
    <text evidence="12">Glycan biosynthesis.</text>
</comment>
<feature type="active site" description="Proton donor/acceptor" evidence="13">
    <location>
        <position position="291"/>
    </location>
</feature>
<keyword evidence="5 13" id="KW-0133">Cell shape</keyword>
<evidence type="ECO:0000256" key="8">
    <source>
        <dbReference type="ARBA" id="ARBA00023139"/>
    </source>
</evidence>
<dbReference type="GO" id="GO:0005576">
    <property type="term" value="C:extracellular region"/>
    <property type="evidence" value="ECO:0007669"/>
    <property type="project" value="TreeGrafter"/>
</dbReference>
<keyword evidence="9" id="KW-0449">Lipoprotein</keyword>
<dbReference type="GO" id="GO:0008360">
    <property type="term" value="P:regulation of cell shape"/>
    <property type="evidence" value="ECO:0007669"/>
    <property type="project" value="UniProtKB-UniRule"/>
</dbReference>
<dbReference type="GO" id="GO:0071555">
    <property type="term" value="P:cell wall organization"/>
    <property type="evidence" value="ECO:0007669"/>
    <property type="project" value="UniProtKB-UniRule"/>
</dbReference>
<dbReference type="UniPathway" id="UPA00219"/>
<dbReference type="PANTHER" id="PTHR30582">
    <property type="entry name" value="L,D-TRANSPEPTIDASE"/>
    <property type="match status" value="1"/>
</dbReference>
<keyword evidence="16" id="KW-1185">Reference proteome</keyword>
<keyword evidence="4" id="KW-0732">Signal</keyword>
<dbReference type="Pfam" id="PF17964">
    <property type="entry name" value="Big_10"/>
    <property type="match status" value="1"/>
</dbReference>
<dbReference type="GO" id="GO:0018104">
    <property type="term" value="P:peptidoglycan-protein cross-linking"/>
    <property type="evidence" value="ECO:0007669"/>
    <property type="project" value="TreeGrafter"/>
</dbReference>
<name>K6W739_9MICO</name>
<evidence type="ECO:0000256" key="9">
    <source>
        <dbReference type="ARBA" id="ARBA00023288"/>
    </source>
</evidence>
<keyword evidence="11 13" id="KW-0961">Cell wall biogenesis/degradation</keyword>
<dbReference type="SUPFAM" id="SSF141523">
    <property type="entry name" value="L,D-transpeptidase catalytic domain-like"/>
    <property type="match status" value="1"/>
</dbReference>
<dbReference type="InterPro" id="IPR038063">
    <property type="entry name" value="Transpep_catalytic_dom"/>
</dbReference>
<dbReference type="CDD" id="cd16913">
    <property type="entry name" value="YkuD_like"/>
    <property type="match status" value="1"/>
</dbReference>
<evidence type="ECO:0000256" key="13">
    <source>
        <dbReference type="PROSITE-ProRule" id="PRU01373"/>
    </source>
</evidence>
<evidence type="ECO:0000256" key="12">
    <source>
        <dbReference type="ARBA" id="ARBA00060592"/>
    </source>
</evidence>
<evidence type="ECO:0000256" key="11">
    <source>
        <dbReference type="ARBA" id="ARBA00023316"/>
    </source>
</evidence>
<dbReference type="STRING" id="100225.SAMN05421595_1480"/>
<evidence type="ECO:0000256" key="4">
    <source>
        <dbReference type="ARBA" id="ARBA00022729"/>
    </source>
</evidence>
<evidence type="ECO:0000256" key="3">
    <source>
        <dbReference type="ARBA" id="ARBA00022679"/>
    </source>
</evidence>
<dbReference type="Gene3D" id="2.60.40.3710">
    <property type="match status" value="1"/>
</dbReference>
<dbReference type="FunFam" id="2.40.440.10:FF:000005">
    <property type="entry name" value="L,D-transpeptidase 2"/>
    <property type="match status" value="1"/>
</dbReference>
<dbReference type="Gene3D" id="2.40.440.10">
    <property type="entry name" value="L,D-transpeptidase catalytic domain-like"/>
    <property type="match status" value="1"/>
</dbReference>
<dbReference type="PROSITE" id="PS52029">
    <property type="entry name" value="LD_TPASE"/>
    <property type="match status" value="1"/>
</dbReference>
<dbReference type="Pfam" id="PF03734">
    <property type="entry name" value="YkuD"/>
    <property type="match status" value="1"/>
</dbReference>
<protein>
    <recommendedName>
        <fullName evidence="14">L,D-TPase catalytic domain-containing protein</fullName>
    </recommendedName>
</protein>
<dbReference type="AlphaFoldDB" id="K6W739"/>
<dbReference type="GO" id="GO:0016746">
    <property type="term" value="F:acyltransferase activity"/>
    <property type="evidence" value="ECO:0007669"/>
    <property type="project" value="UniProtKB-KW"/>
</dbReference>
<gene>
    <name evidence="15" type="ORF">AUCHE_05_05570</name>
</gene>
<evidence type="ECO:0000256" key="1">
    <source>
        <dbReference type="ARBA" id="ARBA00004752"/>
    </source>
</evidence>
<proteinExistence type="predicted"/>
<keyword evidence="6 13" id="KW-0573">Peptidoglycan synthesis</keyword>